<reference evidence="3" key="1">
    <citation type="submission" date="2021-02" db="EMBL/GenBank/DDBJ databases">
        <authorList>
            <person name="Nowell W R."/>
        </authorList>
    </citation>
    <scope>NUCLEOTIDE SEQUENCE</scope>
    <source>
        <strain evidence="3">Ploen Becks lab</strain>
    </source>
</reference>
<name>A0A814HK40_9BILA</name>
<dbReference type="GO" id="GO:0005856">
    <property type="term" value="C:cytoskeleton"/>
    <property type="evidence" value="ECO:0007669"/>
    <property type="project" value="TreeGrafter"/>
</dbReference>
<keyword evidence="4" id="KW-1185">Reference proteome</keyword>
<dbReference type="EMBL" id="CAJNOC010004173">
    <property type="protein sequence ID" value="CAF1012168.1"/>
    <property type="molecule type" value="Genomic_DNA"/>
</dbReference>
<dbReference type="AlphaFoldDB" id="A0A814HK40"/>
<sequence length="565" mass="64396">KLHWREAQVPVYANKEESIWTSLVPLDLDKDKLSHLFELKQNEVKTKKACEGKKEITVLDAKRSNMIMIGMTALPPPRVIKTAIIKMDSSIITKEGIEKLLTMLPTEEEKQKILEAQMSNPDIPLGSAEFFLLNLSSISEIKARLELWLFKLDFETIETEIAEHLMDLKSGMEELKKSKTFKDIIRTLREIGNFLNSCDAKGFQLDYLSRVPEVKDTVNKHSLLQHLCSIILEKCTDTTDLYADLGGLSRCAKADWDEISRKIKKLESDCQLSWDNLRAIAKHDSSTFLRNNLFSNRNDETSKLSDFLADCAERIQVLKLVHERLMNRFRKFLIYLGYTKSQAMDYKVKEFCKLISEFALEYKTVRDRLLQQQEKRANHRERHKTRGKLITDSGRFGKTSLDSGSNDMSLNDNSYLRVSGSKSSQYNQTNKIDDNNMMEVILKNSSFGDETKTTSNTKNTHGSMSNIPAAAGGLPGVRGRTRQSINGLNTSMNGSETLSRNSLSIPGQGKMFTTDTEMEDETVDFLVKSTLAAPKGPPPKKRTKKYGERKSFRRTRNLNEDENEI</sequence>
<feature type="compositionally biased region" description="Polar residues" evidence="1">
    <location>
        <begin position="482"/>
        <end position="505"/>
    </location>
</feature>
<dbReference type="InterPro" id="IPR042201">
    <property type="entry name" value="FH2_Formin_sf"/>
</dbReference>
<dbReference type="SUPFAM" id="SSF101447">
    <property type="entry name" value="Formin homology 2 domain (FH2 domain)"/>
    <property type="match status" value="1"/>
</dbReference>
<feature type="non-terminal residue" evidence="3">
    <location>
        <position position="1"/>
    </location>
</feature>
<evidence type="ECO:0000256" key="1">
    <source>
        <dbReference type="SAM" id="MobiDB-lite"/>
    </source>
</evidence>
<comment type="caution">
    <text evidence="3">The sequence shown here is derived from an EMBL/GenBank/DDBJ whole genome shotgun (WGS) entry which is preliminary data.</text>
</comment>
<dbReference type="OrthoDB" id="9806920at2759"/>
<evidence type="ECO:0000313" key="4">
    <source>
        <dbReference type="Proteomes" id="UP000663879"/>
    </source>
</evidence>
<dbReference type="Gene3D" id="1.20.58.2220">
    <property type="entry name" value="Formin, FH2 domain"/>
    <property type="match status" value="1"/>
</dbReference>
<gene>
    <name evidence="3" type="ORF">OXX778_LOCUS16947</name>
</gene>
<dbReference type="PROSITE" id="PS51444">
    <property type="entry name" value="FH2"/>
    <property type="match status" value="1"/>
</dbReference>
<accession>A0A814HK40</accession>
<feature type="region of interest" description="Disordered" evidence="1">
    <location>
        <begin position="448"/>
        <end position="507"/>
    </location>
</feature>
<evidence type="ECO:0000259" key="2">
    <source>
        <dbReference type="PROSITE" id="PS51444"/>
    </source>
</evidence>
<organism evidence="3 4">
    <name type="scientific">Brachionus calyciflorus</name>
    <dbReference type="NCBI Taxonomy" id="104777"/>
    <lineage>
        <taxon>Eukaryota</taxon>
        <taxon>Metazoa</taxon>
        <taxon>Spiralia</taxon>
        <taxon>Gnathifera</taxon>
        <taxon>Rotifera</taxon>
        <taxon>Eurotatoria</taxon>
        <taxon>Monogononta</taxon>
        <taxon>Pseudotrocha</taxon>
        <taxon>Ploima</taxon>
        <taxon>Brachionidae</taxon>
        <taxon>Brachionus</taxon>
    </lineage>
</organism>
<proteinExistence type="predicted"/>
<dbReference type="GO" id="GO:0005737">
    <property type="term" value="C:cytoplasm"/>
    <property type="evidence" value="ECO:0007669"/>
    <property type="project" value="TreeGrafter"/>
</dbReference>
<feature type="domain" description="FH2" evidence="2">
    <location>
        <begin position="1"/>
        <end position="388"/>
    </location>
</feature>
<protein>
    <recommendedName>
        <fullName evidence="2">FH2 domain-containing protein</fullName>
    </recommendedName>
</protein>
<dbReference type="GO" id="GO:0051015">
    <property type="term" value="F:actin filament binding"/>
    <property type="evidence" value="ECO:0007669"/>
    <property type="project" value="TreeGrafter"/>
</dbReference>
<dbReference type="InterPro" id="IPR015425">
    <property type="entry name" value="FH2_Formin"/>
</dbReference>
<feature type="region of interest" description="Disordered" evidence="1">
    <location>
        <begin position="529"/>
        <end position="565"/>
    </location>
</feature>
<dbReference type="PANTHER" id="PTHR45920">
    <property type="entry name" value="FORMIN HOMOLOGY 2 DOMAIN CONTAINING, ISOFORM I"/>
    <property type="match status" value="1"/>
</dbReference>
<dbReference type="SMART" id="SM00498">
    <property type="entry name" value="FH2"/>
    <property type="match status" value="1"/>
</dbReference>
<feature type="compositionally biased region" description="Polar residues" evidence="1">
    <location>
        <begin position="448"/>
        <end position="466"/>
    </location>
</feature>
<dbReference type="PANTHER" id="PTHR45920:SF4">
    <property type="entry name" value="FORMIN HOMOLOGY 2 DOMAIN CONTAINING, ISOFORM I"/>
    <property type="match status" value="1"/>
</dbReference>
<dbReference type="Pfam" id="PF02181">
    <property type="entry name" value="FH2"/>
    <property type="match status" value="1"/>
</dbReference>
<dbReference type="Proteomes" id="UP000663879">
    <property type="component" value="Unassembled WGS sequence"/>
</dbReference>
<evidence type="ECO:0000313" key="3">
    <source>
        <dbReference type="EMBL" id="CAF1012168.1"/>
    </source>
</evidence>
<dbReference type="GO" id="GO:0030866">
    <property type="term" value="P:cortical actin cytoskeleton organization"/>
    <property type="evidence" value="ECO:0007669"/>
    <property type="project" value="TreeGrafter"/>
</dbReference>